<dbReference type="Gene3D" id="1.10.3720.10">
    <property type="entry name" value="MetI-like"/>
    <property type="match status" value="1"/>
</dbReference>
<dbReference type="InterPro" id="IPR035906">
    <property type="entry name" value="MetI-like_sf"/>
</dbReference>
<dbReference type="InterPro" id="IPR010065">
    <property type="entry name" value="AA_ABC_transptr_permease_3TM"/>
</dbReference>
<feature type="transmembrane region" description="Helical" evidence="9">
    <location>
        <begin position="24"/>
        <end position="52"/>
    </location>
</feature>
<comment type="similarity">
    <text evidence="2">Belongs to the binding-protein-dependent transport system permease family. HisMQ subfamily.</text>
</comment>
<dbReference type="EMBL" id="JBFNQD010000009">
    <property type="protein sequence ID" value="MEW9308438.1"/>
    <property type="molecule type" value="Genomic_DNA"/>
</dbReference>
<feature type="domain" description="ABC transmembrane type-1" evidence="10">
    <location>
        <begin position="30"/>
        <end position="232"/>
    </location>
</feature>
<dbReference type="PANTHER" id="PTHR30133:SF2">
    <property type="entry name" value="ARGININE ABC TRANSPORTER PERMEASE PROTEIN ARTQ"/>
    <property type="match status" value="1"/>
</dbReference>
<reference evidence="11 13" key="1">
    <citation type="submission" date="2024-07" db="EMBL/GenBank/DDBJ databases">
        <title>Description of Labrys sedimenti sp. nov., isolated from a diclofenac-degrading enrichment culture.</title>
        <authorList>
            <person name="Tancsics A."/>
            <person name="Csepanyi A."/>
        </authorList>
    </citation>
    <scope>NUCLEOTIDE SEQUENCE [LARGE SCALE GENOMIC DNA]</scope>
    <source>
        <strain evidence="11 13">LMG 23578</strain>
    </source>
</reference>
<comment type="subcellular location">
    <subcellularLocation>
        <location evidence="1">Cell inner membrane</location>
        <topology evidence="1">Multi-pass membrane protein</topology>
    </subcellularLocation>
    <subcellularLocation>
        <location evidence="9">Cell membrane</location>
        <topology evidence="9">Multi-pass membrane protein</topology>
    </subcellularLocation>
</comment>
<evidence type="ECO:0000256" key="5">
    <source>
        <dbReference type="ARBA" id="ARBA00022519"/>
    </source>
</evidence>
<dbReference type="SUPFAM" id="SSF161098">
    <property type="entry name" value="MetI-like"/>
    <property type="match status" value="1"/>
</dbReference>
<feature type="transmembrane region" description="Helical" evidence="9">
    <location>
        <begin position="64"/>
        <end position="87"/>
    </location>
</feature>
<accession>A0ABV6ZNR2</accession>
<keyword evidence="3 9" id="KW-0813">Transport</keyword>
<keyword evidence="8 9" id="KW-0472">Membrane</keyword>
<dbReference type="Proteomes" id="UP001555786">
    <property type="component" value="Unassembled WGS sequence"/>
</dbReference>
<feature type="transmembrane region" description="Helical" evidence="9">
    <location>
        <begin position="210"/>
        <end position="234"/>
    </location>
</feature>
<evidence type="ECO:0000256" key="7">
    <source>
        <dbReference type="ARBA" id="ARBA00022989"/>
    </source>
</evidence>
<dbReference type="PROSITE" id="PS50928">
    <property type="entry name" value="ABC_TM1"/>
    <property type="match status" value="1"/>
</dbReference>
<dbReference type="RefSeq" id="WP_311938616.1">
    <property type="nucleotide sequence ID" value="NZ_JAVSCS010000019.1"/>
</dbReference>
<dbReference type="NCBIfam" id="TIGR01726">
    <property type="entry name" value="HEQRo_perm_3TM"/>
    <property type="match status" value="1"/>
</dbReference>
<evidence type="ECO:0000256" key="6">
    <source>
        <dbReference type="ARBA" id="ARBA00022692"/>
    </source>
</evidence>
<reference evidence="12 14" key="2">
    <citation type="submission" date="2024-09" db="EMBL/GenBank/DDBJ databases">
        <title>Description of Labrys sedimenti sp. nov., isolated from a diclofenac-degrading enrichment culture, and genome-based reclassification of Labrys portucalensis as a later heterotypic synonym of Labrys neptuniae.</title>
        <authorList>
            <person name="Tancsics A."/>
            <person name="Csepanyi A."/>
        </authorList>
    </citation>
    <scope>NUCLEOTIDE SEQUENCE [LARGE SCALE GENOMIC DNA]</scope>
    <source>
        <strain evidence="12 14">LMG 23412</strain>
    </source>
</reference>
<organism evidence="12 14">
    <name type="scientific">Labrys neptuniae</name>
    <dbReference type="NCBI Taxonomy" id="376174"/>
    <lineage>
        <taxon>Bacteria</taxon>
        <taxon>Pseudomonadati</taxon>
        <taxon>Pseudomonadota</taxon>
        <taxon>Alphaproteobacteria</taxon>
        <taxon>Hyphomicrobiales</taxon>
        <taxon>Xanthobacteraceae</taxon>
        <taxon>Labrys</taxon>
    </lineage>
</organism>
<evidence type="ECO:0000256" key="1">
    <source>
        <dbReference type="ARBA" id="ARBA00004429"/>
    </source>
</evidence>
<dbReference type="InterPro" id="IPR000515">
    <property type="entry name" value="MetI-like"/>
</dbReference>
<dbReference type="PANTHER" id="PTHR30133">
    <property type="entry name" value="CATIONIC AMINO ACID TRANSPORTER, MEMBRANE COMPONENT"/>
    <property type="match status" value="1"/>
</dbReference>
<comment type="caution">
    <text evidence="12">The sequence shown here is derived from an EMBL/GenBank/DDBJ whole genome shotgun (WGS) entry which is preliminary data.</text>
</comment>
<dbReference type="EMBL" id="JBHGPK010000023">
    <property type="protein sequence ID" value="MFC2253811.1"/>
    <property type="molecule type" value="Genomic_DNA"/>
</dbReference>
<evidence type="ECO:0000313" key="12">
    <source>
        <dbReference type="EMBL" id="MFC2253811.1"/>
    </source>
</evidence>
<name>A0ABV6ZNR2_9HYPH</name>
<evidence type="ECO:0000313" key="13">
    <source>
        <dbReference type="Proteomes" id="UP001555786"/>
    </source>
</evidence>
<evidence type="ECO:0000256" key="3">
    <source>
        <dbReference type="ARBA" id="ARBA00022448"/>
    </source>
</evidence>
<keyword evidence="13" id="KW-1185">Reference proteome</keyword>
<evidence type="ECO:0000259" key="10">
    <source>
        <dbReference type="PROSITE" id="PS50928"/>
    </source>
</evidence>
<keyword evidence="6 9" id="KW-0812">Transmembrane</keyword>
<proteinExistence type="inferred from homology"/>
<evidence type="ECO:0000313" key="14">
    <source>
        <dbReference type="Proteomes" id="UP001595190"/>
    </source>
</evidence>
<sequence length="248" mass="26059">MTSLSDKISYLVATLGFGETGWGLYLLGGAGMTLAVTVAAMLIGAVVGALVAWAKIAGNMPATLVGNVYTVVLRGAPELLIIYMVYFGRVVDVIGNSLGALGIGNSTTINSFLAGALGVGLISAAYQAEVFRGAFTAIAKGEIEAGRAIGMPRFMRFRRIIAPQIMRFAIPGLGNVFQLSVKDSALISVTGLVEIMNAANKANGSTRQPFLFYTVAACLYLILTTFSTQIFSAGERRVAKSFRRPVGS</sequence>
<dbReference type="Proteomes" id="UP001595190">
    <property type="component" value="Unassembled WGS sequence"/>
</dbReference>
<keyword evidence="7 9" id="KW-1133">Transmembrane helix</keyword>
<evidence type="ECO:0000313" key="11">
    <source>
        <dbReference type="EMBL" id="MEW9308438.1"/>
    </source>
</evidence>
<keyword evidence="4" id="KW-1003">Cell membrane</keyword>
<dbReference type="Pfam" id="PF00528">
    <property type="entry name" value="BPD_transp_1"/>
    <property type="match status" value="1"/>
</dbReference>
<keyword evidence="5" id="KW-0997">Cell inner membrane</keyword>
<dbReference type="CDD" id="cd06261">
    <property type="entry name" value="TM_PBP2"/>
    <property type="match status" value="1"/>
</dbReference>
<evidence type="ECO:0000256" key="4">
    <source>
        <dbReference type="ARBA" id="ARBA00022475"/>
    </source>
</evidence>
<evidence type="ECO:0000256" key="2">
    <source>
        <dbReference type="ARBA" id="ARBA00010072"/>
    </source>
</evidence>
<protein>
    <submittedName>
        <fullName evidence="11 12">ABC transporter permease</fullName>
    </submittedName>
</protein>
<evidence type="ECO:0000256" key="8">
    <source>
        <dbReference type="ARBA" id="ARBA00023136"/>
    </source>
</evidence>
<evidence type="ECO:0000256" key="9">
    <source>
        <dbReference type="RuleBase" id="RU363032"/>
    </source>
</evidence>
<dbReference type="InterPro" id="IPR051613">
    <property type="entry name" value="ABC_transp_permease_HisMQ"/>
</dbReference>
<feature type="transmembrane region" description="Helical" evidence="9">
    <location>
        <begin position="107"/>
        <end position="126"/>
    </location>
</feature>
<gene>
    <name evidence="11" type="ORF">ABXS05_22990</name>
    <name evidence="12" type="ORF">ACETRX_29550</name>
</gene>